<accession>A0A7G6U3R1</accession>
<name>A0A7G6U3R1_9BRAD</name>
<dbReference type="RefSeq" id="WP_184512316.1">
    <property type="nucleotide sequence ID" value="NZ_CP050292.1"/>
</dbReference>
<evidence type="ECO:0000313" key="1">
    <source>
        <dbReference type="EMBL" id="QND73643.1"/>
    </source>
</evidence>
<organism evidence="1 2">
    <name type="scientific">Tardiphaga robiniae</name>
    <dbReference type="NCBI Taxonomy" id="943830"/>
    <lineage>
        <taxon>Bacteria</taxon>
        <taxon>Pseudomonadati</taxon>
        <taxon>Pseudomonadota</taxon>
        <taxon>Alphaproteobacteria</taxon>
        <taxon>Hyphomicrobiales</taxon>
        <taxon>Nitrobacteraceae</taxon>
        <taxon>Tardiphaga</taxon>
    </lineage>
</organism>
<evidence type="ECO:0000313" key="2">
    <source>
        <dbReference type="Proteomes" id="UP000515291"/>
    </source>
</evidence>
<dbReference type="KEGG" id="trb:HB776_22400"/>
<gene>
    <name evidence="1" type="ORF">HB776_22400</name>
</gene>
<sequence length="132" mass="14605">MLKVETLEIGNAAPFVLTTRREREAEVMAQTNTGPIDRIIDTVHFVAKDDGPLLQMADACAFSFRHYLAGQEFGRHWVEAMLGAGLDWDNWQGPLSGYVFNLDPERGYALVNGVVSHRNGNGIAVRIDDTST</sequence>
<proteinExistence type="predicted"/>
<dbReference type="Proteomes" id="UP000515291">
    <property type="component" value="Chromosome"/>
</dbReference>
<dbReference type="EMBL" id="CP050292">
    <property type="protein sequence ID" value="QND73643.1"/>
    <property type="molecule type" value="Genomic_DNA"/>
</dbReference>
<protein>
    <submittedName>
        <fullName evidence="1">Uncharacterized protein</fullName>
    </submittedName>
</protein>
<dbReference type="AlphaFoldDB" id="A0A7G6U3R1"/>
<reference evidence="2" key="1">
    <citation type="journal article" date="2020" name="Mol. Plant Microbe">
        <title>Rhizobial microsymbionts of the narrowly endemic Oxytropis species growing in Kamchatka are characterized by significant genetic diversity and possess a set of genes that are associated with T3SS and T6SS secretion systems and can affect the development of symbiosis.</title>
        <authorList>
            <person name="Safronova V."/>
            <person name="Guro P."/>
            <person name="Sazanova A."/>
            <person name="Kuznetsova I."/>
            <person name="Belimov A."/>
            <person name="Yakubov V."/>
            <person name="Chirak E."/>
            <person name="Afonin A."/>
            <person name="Gogolev Y."/>
            <person name="Andronov E."/>
            <person name="Tikhonovich I."/>
        </authorList>
    </citation>
    <scope>NUCLEOTIDE SEQUENCE [LARGE SCALE GENOMIC DNA]</scope>
    <source>
        <strain evidence="2">581</strain>
    </source>
</reference>